<dbReference type="SUPFAM" id="SSF54593">
    <property type="entry name" value="Glyoxalase/Bleomycin resistance protein/Dihydroxybiphenyl dioxygenase"/>
    <property type="match status" value="1"/>
</dbReference>
<dbReference type="PANTHER" id="PTHR36503">
    <property type="entry name" value="BLR2520 PROTEIN"/>
    <property type="match status" value="1"/>
</dbReference>
<name>A0A3T1CHP0_9SPHN</name>
<dbReference type="Gene3D" id="3.10.180.10">
    <property type="entry name" value="2,3-Dihydroxybiphenyl 1,2-Dioxygenase, domain 1"/>
    <property type="match status" value="1"/>
</dbReference>
<gene>
    <name evidence="2" type="ORF">EKJ_12450</name>
</gene>
<dbReference type="InterPro" id="IPR029068">
    <property type="entry name" value="Glyas_Bleomycin-R_OHBP_Dase"/>
</dbReference>
<proteinExistence type="predicted"/>
<evidence type="ECO:0000313" key="2">
    <source>
        <dbReference type="EMBL" id="BBI20398.1"/>
    </source>
</evidence>
<accession>A0A3T1CHP0</accession>
<sequence length="146" mass="16069">MDKTIFVNLPVADLASSTAFYESIGFVKNDKFSNELASGMIWTDTIHVMLLTHEFWKTFTDKQIPDASEVAQVLLCLGLESRAAVDAMVERAAAIPGGRADPTPTQDMGFMYGRSFEDPDGHIWEISWMDPEAMGNGPGELAEAQH</sequence>
<dbReference type="InterPro" id="IPR037523">
    <property type="entry name" value="VOC_core"/>
</dbReference>
<evidence type="ECO:0000259" key="1">
    <source>
        <dbReference type="PROSITE" id="PS51819"/>
    </source>
</evidence>
<keyword evidence="3" id="KW-1185">Reference proteome</keyword>
<evidence type="ECO:0000313" key="3">
    <source>
        <dbReference type="Proteomes" id="UP000290057"/>
    </source>
</evidence>
<dbReference type="InterPro" id="IPR004360">
    <property type="entry name" value="Glyas_Fos-R_dOase_dom"/>
</dbReference>
<dbReference type="EMBL" id="AP019389">
    <property type="protein sequence ID" value="BBI20398.1"/>
    <property type="molecule type" value="Genomic_DNA"/>
</dbReference>
<feature type="domain" description="VOC" evidence="1">
    <location>
        <begin position="3"/>
        <end position="129"/>
    </location>
</feature>
<reference evidence="2 3" key="1">
    <citation type="submission" date="2019-01" db="EMBL/GenBank/DDBJ databases">
        <title>Complete genome sequence of Erythrobacter flavus KJ5.</title>
        <authorList>
            <person name="Kanesaki Y."/>
            <person name="Brotosudarmo T."/>
            <person name="Moriuchi R."/>
            <person name="Awai K."/>
        </authorList>
    </citation>
    <scope>NUCLEOTIDE SEQUENCE [LARGE SCALE GENOMIC DNA]</scope>
    <source>
        <strain evidence="2 3">KJ5</strain>
    </source>
</reference>
<dbReference type="AlphaFoldDB" id="A0A3T1CHP0"/>
<dbReference type="PANTHER" id="PTHR36503:SF2">
    <property type="entry name" value="BLR2408 PROTEIN"/>
    <property type="match status" value="1"/>
</dbReference>
<dbReference type="Pfam" id="PF00903">
    <property type="entry name" value="Glyoxalase"/>
    <property type="match status" value="1"/>
</dbReference>
<dbReference type="Proteomes" id="UP000290057">
    <property type="component" value="Chromosome"/>
</dbReference>
<dbReference type="RefSeq" id="WP_130586277.1">
    <property type="nucleotide sequence ID" value="NZ_AP019389.1"/>
</dbReference>
<protein>
    <recommendedName>
        <fullName evidence="1">VOC domain-containing protein</fullName>
    </recommendedName>
</protein>
<dbReference type="PROSITE" id="PS51819">
    <property type="entry name" value="VOC"/>
    <property type="match status" value="1"/>
</dbReference>
<organism evidence="2 3">
    <name type="scientific">Qipengyuania flava</name>
    <dbReference type="NCBI Taxonomy" id="192812"/>
    <lineage>
        <taxon>Bacteria</taxon>
        <taxon>Pseudomonadati</taxon>
        <taxon>Pseudomonadota</taxon>
        <taxon>Alphaproteobacteria</taxon>
        <taxon>Sphingomonadales</taxon>
        <taxon>Erythrobacteraceae</taxon>
        <taxon>Qipengyuania</taxon>
    </lineage>
</organism>